<evidence type="ECO:0000256" key="3">
    <source>
        <dbReference type="ARBA" id="ARBA00022574"/>
    </source>
</evidence>
<dbReference type="PANTHER" id="PTHR14920">
    <property type="entry name" value="OSMOTIC AVOIDANCE ABNORMAL PROTEIN 1/WD REPEAT MEMBRANE PROTEIN"/>
    <property type="match status" value="1"/>
</dbReference>
<protein>
    <recommendedName>
        <fullName evidence="9">IFT121-like zinc finger domain-containing protein</fullName>
    </recommendedName>
</protein>
<reference evidence="10" key="1">
    <citation type="journal article" date="2023" name="Insect Mol. Biol.">
        <title>Genome sequencing provides insights into the evolution of gene families encoding plant cell wall-degrading enzymes in longhorned beetles.</title>
        <authorList>
            <person name="Shin N.R."/>
            <person name="Okamura Y."/>
            <person name="Kirsch R."/>
            <person name="Pauchet Y."/>
        </authorList>
    </citation>
    <scope>NUCLEOTIDE SEQUENCE</scope>
    <source>
        <strain evidence="10">AMC_N1</strain>
    </source>
</reference>
<evidence type="ECO:0000256" key="4">
    <source>
        <dbReference type="ARBA" id="ARBA00022737"/>
    </source>
</evidence>
<evidence type="ECO:0000256" key="5">
    <source>
        <dbReference type="ARBA" id="ARBA00022794"/>
    </source>
</evidence>
<accession>A0AAV8XWY1</accession>
<evidence type="ECO:0000313" key="11">
    <source>
        <dbReference type="Proteomes" id="UP001162162"/>
    </source>
</evidence>
<evidence type="ECO:0000259" key="9">
    <source>
        <dbReference type="Pfam" id="PF23145"/>
    </source>
</evidence>
<sequence length="81" mass="9178">MLPETEVTCSSCKNNIPFCIVTGRHIVKTDLTACPECDFPALRTEFIEILNSDDQCPMCSEKVDSRRLVKIQNAKPYLNIE</sequence>
<comment type="subcellular location">
    <subcellularLocation>
        <location evidence="1">Cytoplasm</location>
        <location evidence="1">Cytoskeleton</location>
        <location evidence="1">Cilium basal body</location>
    </subcellularLocation>
</comment>
<keyword evidence="3" id="KW-0853">WD repeat</keyword>
<keyword evidence="6" id="KW-0969">Cilium</keyword>
<keyword evidence="2" id="KW-0963">Cytoplasm</keyword>
<evidence type="ECO:0000256" key="7">
    <source>
        <dbReference type="ARBA" id="ARBA00023212"/>
    </source>
</evidence>
<dbReference type="PANTHER" id="PTHR14920:SF0">
    <property type="entry name" value="WD REPEAT DOMAIN 19"/>
    <property type="match status" value="1"/>
</dbReference>
<dbReference type="GO" id="GO:0060271">
    <property type="term" value="P:cilium assembly"/>
    <property type="evidence" value="ECO:0007669"/>
    <property type="project" value="TreeGrafter"/>
</dbReference>
<comment type="caution">
    <text evidence="10">The sequence shown here is derived from an EMBL/GenBank/DDBJ whole genome shotgun (WGS) entry which is preliminary data.</text>
</comment>
<dbReference type="GO" id="GO:0030991">
    <property type="term" value="C:intraciliary transport particle A"/>
    <property type="evidence" value="ECO:0007669"/>
    <property type="project" value="TreeGrafter"/>
</dbReference>
<dbReference type="InterPro" id="IPR056170">
    <property type="entry name" value="Znf_IFT121-like"/>
</dbReference>
<keyword evidence="11" id="KW-1185">Reference proteome</keyword>
<keyword evidence="4" id="KW-0677">Repeat</keyword>
<gene>
    <name evidence="10" type="ORF">NQ318_005662</name>
</gene>
<dbReference type="InterPro" id="IPR040379">
    <property type="entry name" value="WDR19/dyf-2"/>
</dbReference>
<evidence type="ECO:0000256" key="2">
    <source>
        <dbReference type="ARBA" id="ARBA00022490"/>
    </source>
</evidence>
<dbReference type="AlphaFoldDB" id="A0AAV8XWY1"/>
<keyword evidence="7" id="KW-0206">Cytoskeleton</keyword>
<keyword evidence="5" id="KW-0970">Cilium biogenesis/degradation</keyword>
<dbReference type="GO" id="GO:0005929">
    <property type="term" value="C:cilium"/>
    <property type="evidence" value="ECO:0007669"/>
    <property type="project" value="TreeGrafter"/>
</dbReference>
<name>A0AAV8XWY1_9CUCU</name>
<dbReference type="Proteomes" id="UP001162162">
    <property type="component" value="Unassembled WGS sequence"/>
</dbReference>
<feature type="domain" description="IFT121-like zinc finger" evidence="9">
    <location>
        <begin position="17"/>
        <end position="63"/>
    </location>
</feature>
<proteinExistence type="predicted"/>
<keyword evidence="8" id="KW-0966">Cell projection</keyword>
<evidence type="ECO:0000256" key="6">
    <source>
        <dbReference type="ARBA" id="ARBA00023069"/>
    </source>
</evidence>
<dbReference type="GO" id="GO:0035721">
    <property type="term" value="P:intraciliary retrograde transport"/>
    <property type="evidence" value="ECO:0007669"/>
    <property type="project" value="InterPro"/>
</dbReference>
<evidence type="ECO:0000313" key="10">
    <source>
        <dbReference type="EMBL" id="KAJ8943660.1"/>
    </source>
</evidence>
<evidence type="ECO:0000256" key="1">
    <source>
        <dbReference type="ARBA" id="ARBA00004120"/>
    </source>
</evidence>
<dbReference type="EMBL" id="JAPWTK010000282">
    <property type="protein sequence ID" value="KAJ8943660.1"/>
    <property type="molecule type" value="Genomic_DNA"/>
</dbReference>
<organism evidence="10 11">
    <name type="scientific">Aromia moschata</name>
    <dbReference type="NCBI Taxonomy" id="1265417"/>
    <lineage>
        <taxon>Eukaryota</taxon>
        <taxon>Metazoa</taxon>
        <taxon>Ecdysozoa</taxon>
        <taxon>Arthropoda</taxon>
        <taxon>Hexapoda</taxon>
        <taxon>Insecta</taxon>
        <taxon>Pterygota</taxon>
        <taxon>Neoptera</taxon>
        <taxon>Endopterygota</taxon>
        <taxon>Coleoptera</taxon>
        <taxon>Polyphaga</taxon>
        <taxon>Cucujiformia</taxon>
        <taxon>Chrysomeloidea</taxon>
        <taxon>Cerambycidae</taxon>
        <taxon>Cerambycinae</taxon>
        <taxon>Callichromatini</taxon>
        <taxon>Aromia</taxon>
    </lineage>
</organism>
<dbReference type="Pfam" id="PF23145">
    <property type="entry name" value="Zf_2nd_IFT121"/>
    <property type="match status" value="1"/>
</dbReference>
<evidence type="ECO:0000256" key="8">
    <source>
        <dbReference type="ARBA" id="ARBA00023273"/>
    </source>
</evidence>